<dbReference type="Proteomes" id="UP000606776">
    <property type="component" value="Unassembled WGS sequence"/>
</dbReference>
<dbReference type="SUPFAM" id="SSF47413">
    <property type="entry name" value="lambda repressor-like DNA-binding domains"/>
    <property type="match status" value="1"/>
</dbReference>
<dbReference type="InterPro" id="IPR010982">
    <property type="entry name" value="Lambda_DNA-bd_dom_sf"/>
</dbReference>
<dbReference type="EMBL" id="JADEWB010000144">
    <property type="protein sequence ID" value="MBE9238138.1"/>
    <property type="molecule type" value="Genomic_DNA"/>
</dbReference>
<organism evidence="2 3">
    <name type="scientific">Sphaerospermopsis aphanizomenoides LEGE 00250</name>
    <dbReference type="NCBI Taxonomy" id="2777972"/>
    <lineage>
        <taxon>Bacteria</taxon>
        <taxon>Bacillati</taxon>
        <taxon>Cyanobacteriota</taxon>
        <taxon>Cyanophyceae</taxon>
        <taxon>Nostocales</taxon>
        <taxon>Aphanizomenonaceae</taxon>
        <taxon>Sphaerospermopsis</taxon>
        <taxon>Sphaerospermopsis aphanizomenoides</taxon>
    </lineage>
</organism>
<feature type="domain" description="HTH cro/C1-type" evidence="1">
    <location>
        <begin position="79"/>
        <end position="132"/>
    </location>
</feature>
<name>A0ABR9VI14_9CYAN</name>
<dbReference type="InterPro" id="IPR039060">
    <property type="entry name" value="Antitox_HigA"/>
</dbReference>
<evidence type="ECO:0000313" key="3">
    <source>
        <dbReference type="Proteomes" id="UP000606776"/>
    </source>
</evidence>
<evidence type="ECO:0000313" key="2">
    <source>
        <dbReference type="EMBL" id="MBE9238138.1"/>
    </source>
</evidence>
<dbReference type="SMART" id="SM00530">
    <property type="entry name" value="HTH_XRE"/>
    <property type="match status" value="1"/>
</dbReference>
<dbReference type="Gene3D" id="1.10.260.40">
    <property type="entry name" value="lambda repressor-like DNA-binding domains"/>
    <property type="match status" value="1"/>
</dbReference>
<gene>
    <name evidence="2" type="ORF">IQ227_19435</name>
</gene>
<evidence type="ECO:0000259" key="1">
    <source>
        <dbReference type="PROSITE" id="PS50943"/>
    </source>
</evidence>
<sequence>MTITLDSKTYGSLLEEYQPKVITSEEEYNIAIASIEKLMESGKELSLEETSLLELLSILVEMYEDSQFPLESASPQEILLHLMDARGLKQADLVEVIGSKGVVSEIVNGKRSISKAQAKALGEFFHVSAALFI</sequence>
<dbReference type="PANTHER" id="PTHR40455:SF1">
    <property type="entry name" value="ANTITOXIN HIGA"/>
    <property type="match status" value="1"/>
</dbReference>
<dbReference type="PROSITE" id="PS50943">
    <property type="entry name" value="HTH_CROC1"/>
    <property type="match status" value="1"/>
</dbReference>
<dbReference type="Pfam" id="PF01381">
    <property type="entry name" value="HTH_3"/>
    <property type="match status" value="1"/>
</dbReference>
<keyword evidence="3" id="KW-1185">Reference proteome</keyword>
<protein>
    <submittedName>
        <fullName evidence="2">Helix-turn-helix domain-containing protein</fullName>
    </submittedName>
</protein>
<accession>A0ABR9VI14</accession>
<dbReference type="RefSeq" id="WP_193943731.1">
    <property type="nucleotide sequence ID" value="NZ_JADEWB010000144.1"/>
</dbReference>
<proteinExistence type="predicted"/>
<reference evidence="2 3" key="1">
    <citation type="submission" date="2020-10" db="EMBL/GenBank/DDBJ databases">
        <authorList>
            <person name="Castelo-Branco R."/>
            <person name="Eusebio N."/>
            <person name="Adriana R."/>
            <person name="Vieira A."/>
            <person name="Brugerolle De Fraissinette N."/>
            <person name="Rezende De Castro R."/>
            <person name="Schneider M.P."/>
            <person name="Vasconcelos V."/>
            <person name="Leao P.N."/>
        </authorList>
    </citation>
    <scope>NUCLEOTIDE SEQUENCE [LARGE SCALE GENOMIC DNA]</scope>
    <source>
        <strain evidence="2 3">LEGE 00250</strain>
    </source>
</reference>
<dbReference type="PANTHER" id="PTHR40455">
    <property type="entry name" value="ANTITOXIN HIGA"/>
    <property type="match status" value="1"/>
</dbReference>
<dbReference type="InterPro" id="IPR001387">
    <property type="entry name" value="Cro/C1-type_HTH"/>
</dbReference>
<comment type="caution">
    <text evidence="2">The sequence shown here is derived from an EMBL/GenBank/DDBJ whole genome shotgun (WGS) entry which is preliminary data.</text>
</comment>